<proteinExistence type="predicted"/>
<feature type="compositionally biased region" description="Low complexity" evidence="1">
    <location>
        <begin position="376"/>
        <end position="385"/>
    </location>
</feature>
<feature type="compositionally biased region" description="Low complexity" evidence="1">
    <location>
        <begin position="133"/>
        <end position="151"/>
    </location>
</feature>
<dbReference type="EMBL" id="JADWDJ010000018">
    <property type="protein sequence ID" value="KAG5266991.1"/>
    <property type="molecule type" value="Genomic_DNA"/>
</dbReference>
<evidence type="ECO:0000313" key="2">
    <source>
        <dbReference type="EMBL" id="KAG5266991.1"/>
    </source>
</evidence>
<evidence type="ECO:0000256" key="1">
    <source>
        <dbReference type="SAM" id="MobiDB-lite"/>
    </source>
</evidence>
<keyword evidence="3" id="KW-1185">Reference proteome</keyword>
<feature type="compositionally biased region" description="Polar residues" evidence="1">
    <location>
        <begin position="112"/>
        <end position="129"/>
    </location>
</feature>
<feature type="region of interest" description="Disordered" evidence="1">
    <location>
        <begin position="25"/>
        <end position="54"/>
    </location>
</feature>
<feature type="compositionally biased region" description="Low complexity" evidence="1">
    <location>
        <begin position="312"/>
        <end position="321"/>
    </location>
</feature>
<organism evidence="2 3">
    <name type="scientific">Alosa alosa</name>
    <name type="common">allis shad</name>
    <dbReference type="NCBI Taxonomy" id="278164"/>
    <lineage>
        <taxon>Eukaryota</taxon>
        <taxon>Metazoa</taxon>
        <taxon>Chordata</taxon>
        <taxon>Craniata</taxon>
        <taxon>Vertebrata</taxon>
        <taxon>Euteleostomi</taxon>
        <taxon>Actinopterygii</taxon>
        <taxon>Neopterygii</taxon>
        <taxon>Teleostei</taxon>
        <taxon>Clupei</taxon>
        <taxon>Clupeiformes</taxon>
        <taxon>Clupeoidei</taxon>
        <taxon>Clupeidae</taxon>
        <taxon>Alosa</taxon>
    </lineage>
</organism>
<dbReference type="Proteomes" id="UP000823561">
    <property type="component" value="Chromosome 18"/>
</dbReference>
<sequence length="538" mass="57214">MSGVWCDLVRPFRRRQEECAKTARIQAAMPPKTAAAPPPPTATTNLYDGLGDGGIRPRKSVIEEVDRQRLISSAAARAIAAHKQCAANGGLHCSLPRSESTITLLSDHHPLTTPNPLYQEGLRSTQGSPVPSGPDRPSSPQSPSSSSQGFSWARSGPWESEDEDEERSVFRGSREELDVELELLSGRSSVTKLSRHFEQQASLAEQNRSVPARDSRGASLDLDELLLFPGAPPHSPAASVGKDVLPCIIITGDGEDGTCPLPLPRATPPVLRKFSSSISSYMTVEPCGVCVEIIPDPPDQPPPPPPPPPPRSSSSTPGTSSCATELGVSLSPPPSPNALSPPPHLRSSTPPPVSPTSPPHLPPASPFHGVTLRPISQRAASTPTPATTPTPQSPPIQLDNGQGPKRGGLKGILKSQDPNAPADRPARQTAKSTTFLLFGDVATERTDSPGPSGEPAQPGSNGTAVPQRRGGYGREQQLLQPSLLRPEALPMDYGYDQGYGIPRYGSRRKLLPPGGMYDEYGEVIMEDDGYDEVMPQHR</sequence>
<evidence type="ECO:0000313" key="3">
    <source>
        <dbReference type="Proteomes" id="UP000823561"/>
    </source>
</evidence>
<gene>
    <name evidence="2" type="ORF">AALO_G00238570</name>
</gene>
<feature type="region of interest" description="Disordered" evidence="1">
    <location>
        <begin position="106"/>
        <end position="172"/>
    </location>
</feature>
<accession>A0AAV6G029</accession>
<dbReference type="AlphaFoldDB" id="A0AAV6G029"/>
<name>A0AAV6G029_9TELE</name>
<protein>
    <submittedName>
        <fullName evidence="2">Uncharacterized protein</fullName>
    </submittedName>
</protein>
<feature type="compositionally biased region" description="Pro residues" evidence="1">
    <location>
        <begin position="331"/>
        <end position="365"/>
    </location>
</feature>
<feature type="region of interest" description="Disordered" evidence="1">
    <location>
        <begin position="292"/>
        <end position="485"/>
    </location>
</feature>
<reference evidence="2" key="1">
    <citation type="submission" date="2020-10" db="EMBL/GenBank/DDBJ databases">
        <title>Chromosome-scale genome assembly of the Allis shad, Alosa alosa.</title>
        <authorList>
            <person name="Margot Z."/>
            <person name="Christophe K."/>
            <person name="Cabau C."/>
            <person name="Louis A."/>
            <person name="Berthelot C."/>
            <person name="Parey E."/>
            <person name="Roest Crollius H."/>
            <person name="Montfort J."/>
            <person name="Robinson-Rechavi M."/>
            <person name="Bucao C."/>
            <person name="Bouchez O."/>
            <person name="Gislard M."/>
            <person name="Lluch J."/>
            <person name="Milhes M."/>
            <person name="Lampietro C."/>
            <person name="Lopez Roques C."/>
            <person name="Donnadieu C."/>
            <person name="Braasch I."/>
            <person name="Desvignes T."/>
            <person name="Postlethwait J."/>
            <person name="Bobe J."/>
            <person name="Guiguen Y."/>
        </authorList>
    </citation>
    <scope>NUCLEOTIDE SEQUENCE</scope>
    <source>
        <strain evidence="2">M-15738</strain>
        <tissue evidence="2">Blood</tissue>
    </source>
</reference>
<feature type="compositionally biased region" description="Pro residues" evidence="1">
    <location>
        <begin position="295"/>
        <end position="311"/>
    </location>
</feature>
<comment type="caution">
    <text evidence="2">The sequence shown here is derived from an EMBL/GenBank/DDBJ whole genome shotgun (WGS) entry which is preliminary data.</text>
</comment>